<dbReference type="EMBL" id="JALXSQ010000012">
    <property type="protein sequence ID" value="MCT2042578.1"/>
    <property type="molecule type" value="Genomic_DNA"/>
</dbReference>
<gene>
    <name evidence="1" type="ORF">M3D15_04415</name>
</gene>
<organism evidence="1 2">
    <name type="scientific">Pseudoclavibacter albus</name>
    <dbReference type="NCBI Taxonomy" id="272241"/>
    <lineage>
        <taxon>Bacteria</taxon>
        <taxon>Bacillati</taxon>
        <taxon>Actinomycetota</taxon>
        <taxon>Actinomycetes</taxon>
        <taxon>Micrococcales</taxon>
        <taxon>Microbacteriaceae</taxon>
        <taxon>Pseudoclavibacter</taxon>
    </lineage>
</organism>
<proteinExistence type="predicted"/>
<accession>A0ABT2HW86</accession>
<dbReference type="PANTHER" id="PTHR36849:SF1">
    <property type="entry name" value="CYTOPLASMIC PROTEIN"/>
    <property type="match status" value="1"/>
</dbReference>
<name>A0ABT2HW86_9MICO</name>
<evidence type="ECO:0000313" key="1">
    <source>
        <dbReference type="EMBL" id="MCT2042578.1"/>
    </source>
</evidence>
<evidence type="ECO:0000313" key="2">
    <source>
        <dbReference type="Proteomes" id="UP001525379"/>
    </source>
</evidence>
<sequence>MTTIHVKRIRDAADASDGTRILVNRLWPRGISKERAALTMWLKEITPSNELRKAYHGGELDADAFAAAYRGELEADDEARAEARVELRRLLAEHETVTLLFDAANTEFNHATVLREWILEGGLDATR</sequence>
<protein>
    <submittedName>
        <fullName evidence="1">DUF488 family protein</fullName>
    </submittedName>
</protein>
<dbReference type="RefSeq" id="WP_260104045.1">
    <property type="nucleotide sequence ID" value="NZ_JALXSQ010000012.1"/>
</dbReference>
<reference evidence="1 2" key="1">
    <citation type="submission" date="2022-04" db="EMBL/GenBank/DDBJ databases">
        <title>Human microbiome associated bacterial genomes.</title>
        <authorList>
            <person name="Sandstrom S."/>
            <person name="Salamzade R."/>
            <person name="Kalan L.R."/>
        </authorList>
    </citation>
    <scope>NUCLEOTIDE SEQUENCE [LARGE SCALE GENOMIC DNA]</scope>
    <source>
        <strain evidence="2">p3-SID1799</strain>
    </source>
</reference>
<comment type="caution">
    <text evidence="1">The sequence shown here is derived from an EMBL/GenBank/DDBJ whole genome shotgun (WGS) entry which is preliminary data.</text>
</comment>
<dbReference type="InterPro" id="IPR052552">
    <property type="entry name" value="YeaO-like"/>
</dbReference>
<keyword evidence="2" id="KW-1185">Reference proteome</keyword>
<dbReference type="Proteomes" id="UP001525379">
    <property type="component" value="Unassembled WGS sequence"/>
</dbReference>
<dbReference type="PANTHER" id="PTHR36849">
    <property type="entry name" value="CYTOPLASMIC PROTEIN-RELATED"/>
    <property type="match status" value="1"/>
</dbReference>
<dbReference type="Pfam" id="PF22752">
    <property type="entry name" value="DUF488-N3i"/>
    <property type="match status" value="1"/>
</dbReference>